<evidence type="ECO:0000313" key="3">
    <source>
        <dbReference type="Proteomes" id="UP000823388"/>
    </source>
</evidence>
<feature type="region of interest" description="Disordered" evidence="1">
    <location>
        <begin position="1"/>
        <end position="20"/>
    </location>
</feature>
<evidence type="ECO:0000313" key="2">
    <source>
        <dbReference type="EMBL" id="KAG2620756.1"/>
    </source>
</evidence>
<sequence>MAGPHGKLTHPAPPSLDSSQKWSCRDLANLTRPSAARVRGRSSRNTAIDAMAAPPALRRPDAAAWAQTCNLGSNRANLLGMVSLVVPRQLAVPPLSGGATVLPPHFRPLQFAAPSSRPSRTAAAARRKRTCHMGTTRGGRRSGGTHRASDSIAPLSAAVHQVLNQMSVRRIFHLELLAWCRSSP</sequence>
<gene>
    <name evidence="2" type="ORF">PVAP13_3NG202178</name>
</gene>
<name>A0A8T0UI32_PANVG</name>
<proteinExistence type="predicted"/>
<protein>
    <submittedName>
        <fullName evidence="2">Uncharacterized protein</fullName>
    </submittedName>
</protein>
<feature type="compositionally biased region" description="Low complexity" evidence="1">
    <location>
        <begin position="113"/>
        <end position="124"/>
    </location>
</feature>
<accession>A0A8T0UI32</accession>
<reference evidence="2" key="1">
    <citation type="submission" date="2020-05" db="EMBL/GenBank/DDBJ databases">
        <title>WGS assembly of Panicum virgatum.</title>
        <authorList>
            <person name="Lovell J.T."/>
            <person name="Jenkins J."/>
            <person name="Shu S."/>
            <person name="Juenger T.E."/>
            <person name="Schmutz J."/>
        </authorList>
    </citation>
    <scope>NUCLEOTIDE SEQUENCE</scope>
    <source>
        <strain evidence="2">AP13</strain>
    </source>
</reference>
<evidence type="ECO:0000256" key="1">
    <source>
        <dbReference type="SAM" id="MobiDB-lite"/>
    </source>
</evidence>
<dbReference type="Proteomes" id="UP000823388">
    <property type="component" value="Chromosome 3N"/>
</dbReference>
<feature type="region of interest" description="Disordered" evidence="1">
    <location>
        <begin position="33"/>
        <end position="53"/>
    </location>
</feature>
<dbReference type="EMBL" id="CM029042">
    <property type="protein sequence ID" value="KAG2620756.1"/>
    <property type="molecule type" value="Genomic_DNA"/>
</dbReference>
<comment type="caution">
    <text evidence="2">The sequence shown here is derived from an EMBL/GenBank/DDBJ whole genome shotgun (WGS) entry which is preliminary data.</text>
</comment>
<keyword evidence="3" id="KW-1185">Reference proteome</keyword>
<dbReference type="AlphaFoldDB" id="A0A8T0UI32"/>
<feature type="region of interest" description="Disordered" evidence="1">
    <location>
        <begin position="113"/>
        <end position="149"/>
    </location>
</feature>
<organism evidence="2 3">
    <name type="scientific">Panicum virgatum</name>
    <name type="common">Blackwell switchgrass</name>
    <dbReference type="NCBI Taxonomy" id="38727"/>
    <lineage>
        <taxon>Eukaryota</taxon>
        <taxon>Viridiplantae</taxon>
        <taxon>Streptophyta</taxon>
        <taxon>Embryophyta</taxon>
        <taxon>Tracheophyta</taxon>
        <taxon>Spermatophyta</taxon>
        <taxon>Magnoliopsida</taxon>
        <taxon>Liliopsida</taxon>
        <taxon>Poales</taxon>
        <taxon>Poaceae</taxon>
        <taxon>PACMAD clade</taxon>
        <taxon>Panicoideae</taxon>
        <taxon>Panicodae</taxon>
        <taxon>Paniceae</taxon>
        <taxon>Panicinae</taxon>
        <taxon>Panicum</taxon>
        <taxon>Panicum sect. Hiantes</taxon>
    </lineage>
</organism>